<feature type="domain" description="Rhamnogalacturonan lyase" evidence="3">
    <location>
        <begin position="378"/>
        <end position="449"/>
    </location>
</feature>
<dbReference type="STRING" id="86259.A0A4Z1PSW1"/>
<feature type="chain" id="PRO_5021261742" evidence="1">
    <location>
        <begin position="22"/>
        <end position="671"/>
    </location>
</feature>
<dbReference type="PANTHER" id="PTHR32018:SF9">
    <property type="entry name" value="RHAMNOGALACTURONATE LYASE B"/>
    <property type="match status" value="1"/>
</dbReference>
<keyword evidence="5" id="KW-1185">Reference proteome</keyword>
<proteinExistence type="predicted"/>
<keyword evidence="4" id="KW-0456">Lyase</keyword>
<dbReference type="GO" id="GO:0005975">
    <property type="term" value="P:carbohydrate metabolic process"/>
    <property type="evidence" value="ECO:0007669"/>
    <property type="project" value="InterPro"/>
</dbReference>
<protein>
    <submittedName>
        <fullName evidence="4">Rhamnogalacturonate lyase</fullName>
    </submittedName>
</protein>
<dbReference type="InterPro" id="IPR029411">
    <property type="entry name" value="RG-lyase_III"/>
</dbReference>
<dbReference type="CDD" id="cd10316">
    <property type="entry name" value="RGL4_M"/>
    <property type="match status" value="1"/>
</dbReference>
<dbReference type="Proteomes" id="UP000298493">
    <property type="component" value="Unassembled WGS sequence"/>
</dbReference>
<dbReference type="Gene3D" id="2.60.120.260">
    <property type="entry name" value="Galactose-binding domain-like"/>
    <property type="match status" value="1"/>
</dbReference>
<name>A0A4Z1PSW1_9PEZI</name>
<evidence type="ECO:0000256" key="1">
    <source>
        <dbReference type="SAM" id="SignalP"/>
    </source>
</evidence>
<dbReference type="CDD" id="cd10320">
    <property type="entry name" value="RGL4_N"/>
    <property type="match status" value="1"/>
</dbReference>
<dbReference type="SUPFAM" id="SSF49785">
    <property type="entry name" value="Galactose-binding domain-like"/>
    <property type="match status" value="1"/>
</dbReference>
<dbReference type="CDD" id="cd10317">
    <property type="entry name" value="RGL4_C"/>
    <property type="match status" value="1"/>
</dbReference>
<organism evidence="4 5">
    <name type="scientific">Venturia nashicola</name>
    <dbReference type="NCBI Taxonomy" id="86259"/>
    <lineage>
        <taxon>Eukaryota</taxon>
        <taxon>Fungi</taxon>
        <taxon>Dikarya</taxon>
        <taxon>Ascomycota</taxon>
        <taxon>Pezizomycotina</taxon>
        <taxon>Dothideomycetes</taxon>
        <taxon>Pleosporomycetidae</taxon>
        <taxon>Venturiales</taxon>
        <taxon>Venturiaceae</taxon>
        <taxon>Venturia</taxon>
    </lineage>
</organism>
<dbReference type="EMBL" id="SNSC02000001">
    <property type="protein sequence ID" value="TID27388.1"/>
    <property type="molecule type" value="Genomic_DNA"/>
</dbReference>
<dbReference type="AlphaFoldDB" id="A0A4Z1PSW1"/>
<dbReference type="PANTHER" id="PTHR32018">
    <property type="entry name" value="RHAMNOGALACTURONATE LYASE FAMILY PROTEIN"/>
    <property type="match status" value="1"/>
</dbReference>
<dbReference type="InterPro" id="IPR029413">
    <property type="entry name" value="RG-lyase_II"/>
</dbReference>
<evidence type="ECO:0000313" key="5">
    <source>
        <dbReference type="Proteomes" id="UP000298493"/>
    </source>
</evidence>
<feature type="signal peptide" evidence="1">
    <location>
        <begin position="1"/>
        <end position="21"/>
    </location>
</feature>
<evidence type="ECO:0000313" key="4">
    <source>
        <dbReference type="EMBL" id="TID27388.1"/>
    </source>
</evidence>
<accession>A0A4Z1PSW1</accession>
<dbReference type="SUPFAM" id="SSF74650">
    <property type="entry name" value="Galactose mutarotase-like"/>
    <property type="match status" value="1"/>
</dbReference>
<dbReference type="GO" id="GO:0016829">
    <property type="term" value="F:lyase activity"/>
    <property type="evidence" value="ECO:0007669"/>
    <property type="project" value="UniProtKB-KW"/>
</dbReference>
<reference evidence="4 5" key="1">
    <citation type="submission" date="2019-04" db="EMBL/GenBank/DDBJ databases">
        <title>High contiguity whole genome sequence and gene annotation resource for two Venturia nashicola isolates.</title>
        <authorList>
            <person name="Prokchorchik M."/>
            <person name="Won K."/>
            <person name="Lee Y."/>
            <person name="Choi E.D."/>
            <person name="Segonzac C."/>
            <person name="Sohn K.H."/>
        </authorList>
    </citation>
    <scope>NUCLEOTIDE SEQUENCE [LARGE SCALE GENOMIC DNA]</scope>
    <source>
        <strain evidence="4 5">PRI2</strain>
    </source>
</reference>
<dbReference type="Pfam" id="PF14686">
    <property type="entry name" value="fn3_3"/>
    <property type="match status" value="1"/>
</dbReference>
<keyword evidence="1" id="KW-0732">Signal</keyword>
<dbReference type="InterPro" id="IPR011013">
    <property type="entry name" value="Gal_mutarotase_sf_dom"/>
</dbReference>
<dbReference type="InterPro" id="IPR008979">
    <property type="entry name" value="Galactose-bd-like_sf"/>
</dbReference>
<feature type="domain" description="Rhamnogalacturonan lyase" evidence="2">
    <location>
        <begin position="464"/>
        <end position="668"/>
    </location>
</feature>
<gene>
    <name evidence="4" type="ORF">E6O75_ATG00155</name>
</gene>
<dbReference type="InterPro" id="IPR051850">
    <property type="entry name" value="Polysacch_Lyase_4"/>
</dbReference>
<evidence type="ECO:0000259" key="2">
    <source>
        <dbReference type="Pfam" id="PF14683"/>
    </source>
</evidence>
<dbReference type="Pfam" id="PF14683">
    <property type="entry name" value="CBM-like"/>
    <property type="match status" value="1"/>
</dbReference>
<evidence type="ECO:0000259" key="3">
    <source>
        <dbReference type="Pfam" id="PF14686"/>
    </source>
</evidence>
<sequence length="671" mass="74968">MRVFPFAFGVLIAQFSSWTSARLISVETGTNITISNARLSLTILKSTGAIHNLTLDGQNLLGTNKKNKKTGIGPYLDCYCIKKGAGSYTPGYIAPKYNSFNGSDEKGTPFAGVVMSETLPESGQTLSMFWIVSGEETGIHTFSRVQYPKDPVGPTRQTLQEFRTLFRPNSDLWTHMSVNDELAAPRPRPSTLEKGKVVQDATWDVSAAKDDPFVVEFSDYFTKYTFADAWDQHSVHGLFGRSKKTPHTRLDGLDGTRTDSTEGTWGAWMVMNSKDTFYGGPRHTDLTVDGIVYNYMVSNHRGANAPNLTAGFDKTFGPAYYYFNHGSSNSTLAELRHDAAQFANPTWNLPFYEAISGFVPGYVPPSKRTTFKARISLPRNAKKATVILSADGIDVQDNAAKPNAYQYWGRVATSTGEVSIPMVVPGKYRMTVEAQGVFGDFVLDGVDIGKKIVKSWKEESSGQELWRIGTPDFSAGEFRHGYARDRKHSLAPQEYRIYWRSYDYLKDFPNGVHFRIGESNPAEDWNYVHWSEFDKINTSNWTISWHQGTMTNASSKATLTVQLAAVKSVSGNSHVSSGKEKSWPDLPFTVLVNNQQLKTWNIPYYHSSSCAVRSGISCYSTRHKFVFDSSLLRSGENEMTLRLPYPFRANETAKLVGQVYVQYDALRLEVG</sequence>
<comment type="caution">
    <text evidence="4">The sequence shown here is derived from an EMBL/GenBank/DDBJ whole genome shotgun (WGS) entry which is preliminary data.</text>
</comment>
<dbReference type="GO" id="GO:0030246">
    <property type="term" value="F:carbohydrate binding"/>
    <property type="evidence" value="ECO:0007669"/>
    <property type="project" value="InterPro"/>
</dbReference>